<sequence>MRRDIQQVLERWGTWARDNNTGIEWSPIAAGFKGLLPLRPSLRRSCSYDDGRIIDNCVLQLQKVRQPEELNLIIAYYVKGYSKRAIARRRRVDERLIRAKLQIAEGFIDGCLSLLAVRLDMDPEVKIYAAQKCEKSISAVRKKFVNVL</sequence>
<accession>A0A249DXE5</accession>
<reference evidence="6" key="1">
    <citation type="submission" date="2016-06" db="EMBL/GenBank/DDBJ databases">
        <authorList>
            <person name="Chen W."/>
            <person name="Hasegawa D.K."/>
        </authorList>
    </citation>
    <scope>NUCLEOTIDE SEQUENCE [LARGE SCALE GENOMIC DNA]</scope>
    <source>
        <strain evidence="6">MEAM1</strain>
    </source>
</reference>
<dbReference type="AlphaFoldDB" id="A0A249DXE5"/>
<keyword evidence="4" id="KW-0804">Transcription</keyword>
<evidence type="ECO:0000256" key="3">
    <source>
        <dbReference type="ARBA" id="ARBA00023125"/>
    </source>
</evidence>
<keyword evidence="2" id="KW-0805">Transcription regulation</keyword>
<keyword evidence="3" id="KW-0238">DNA-binding</keyword>
<dbReference type="GO" id="GO:0060567">
    <property type="term" value="P:negative regulation of termination of DNA-templated transcription"/>
    <property type="evidence" value="ECO:0007669"/>
    <property type="project" value="InterPro"/>
</dbReference>
<dbReference type="InterPro" id="IPR010534">
    <property type="entry name" value="Phage_933W_GpQ"/>
</dbReference>
<proteinExistence type="inferred from homology"/>
<name>A0A249DXE5_9ENTR</name>
<dbReference type="Proteomes" id="UP000216438">
    <property type="component" value="Chromosome"/>
</dbReference>
<dbReference type="OrthoDB" id="6432617at2"/>
<reference evidence="5 6" key="2">
    <citation type="submission" date="2017-09" db="EMBL/GenBank/DDBJ databases">
        <title>The genome of whitefly Bemisia tabaci, a global crop pest, provides novel insights into virus transmission, host adaptation and insecticide resistance.</title>
        <authorList>
            <person name="Kaur N."/>
            <person name="Kliot A."/>
            <person name="Pinheiro P.V."/>
            <person name="Luan J."/>
            <person name="Zheng Y."/>
            <person name="Liu W."/>
            <person name="Sun H."/>
            <person name="Yang X."/>
            <person name="Xu Y."/>
            <person name="Luo Y."/>
            <person name="Kruse A."/>
            <person name="Fisher T.W."/>
            <person name="Nelson D.R."/>
            <person name="Elimelech M."/>
            <person name="MacCoss M."/>
            <person name="Johnson R."/>
            <person name="Cohen E."/>
            <person name="Hunter W.B."/>
            <person name="Brown J.K."/>
            <person name="Jander G."/>
            <person name="Cilia M."/>
            <person name="Douglas A.E."/>
            <person name="Ghanim M."/>
            <person name="Simmons A.M."/>
            <person name="Wintermantel W.M."/>
            <person name="Ling K.-S."/>
            <person name="Fei Z."/>
        </authorList>
    </citation>
    <scope>NUCLEOTIDE SEQUENCE [LARGE SCALE GENOMIC DNA]</scope>
    <source>
        <strain evidence="5 6">MEAM1</strain>
    </source>
</reference>
<dbReference type="EMBL" id="CP016303">
    <property type="protein sequence ID" value="ASX26121.1"/>
    <property type="molecule type" value="Genomic_DNA"/>
</dbReference>
<evidence type="ECO:0000256" key="4">
    <source>
        <dbReference type="ARBA" id="ARBA00023163"/>
    </source>
</evidence>
<gene>
    <name evidence="5" type="ORF">BA171_03155</name>
</gene>
<dbReference type="GO" id="GO:0003677">
    <property type="term" value="F:DNA binding"/>
    <property type="evidence" value="ECO:0007669"/>
    <property type="project" value="UniProtKB-KW"/>
</dbReference>
<organism evidence="5 6">
    <name type="scientific">Candidatus Hamiltonella defensa</name>
    <name type="common">Bemisia tabaci</name>
    <dbReference type="NCBI Taxonomy" id="672795"/>
    <lineage>
        <taxon>Bacteria</taxon>
        <taxon>Pseudomonadati</taxon>
        <taxon>Pseudomonadota</taxon>
        <taxon>Gammaproteobacteria</taxon>
        <taxon>Enterobacterales</taxon>
        <taxon>Enterobacteriaceae</taxon>
        <taxon>aphid secondary symbionts</taxon>
        <taxon>Candidatus Williamhamiltonella</taxon>
    </lineage>
</organism>
<dbReference type="RefSeq" id="WP_046493018.1">
    <property type="nucleotide sequence ID" value="NZ_CP016303.1"/>
</dbReference>
<protein>
    <submittedName>
        <fullName evidence="5">Antitermination protein Q</fullName>
    </submittedName>
</protein>
<evidence type="ECO:0000313" key="5">
    <source>
        <dbReference type="EMBL" id="ASX26121.1"/>
    </source>
</evidence>
<evidence type="ECO:0000313" key="6">
    <source>
        <dbReference type="Proteomes" id="UP000216438"/>
    </source>
</evidence>
<evidence type="ECO:0000256" key="1">
    <source>
        <dbReference type="ARBA" id="ARBA00010234"/>
    </source>
</evidence>
<dbReference type="Pfam" id="PF06530">
    <property type="entry name" value="Phage_antitermQ"/>
    <property type="match status" value="1"/>
</dbReference>
<comment type="similarity">
    <text evidence="1">Belongs to the phage antitermination Q type 1 family.</text>
</comment>
<evidence type="ECO:0000256" key="2">
    <source>
        <dbReference type="ARBA" id="ARBA00023015"/>
    </source>
</evidence>